<evidence type="ECO:0000313" key="2">
    <source>
        <dbReference type="EnsemblPlants" id="EMT22312"/>
    </source>
</evidence>
<proteinExistence type="predicted"/>
<name>M8C5N4_AEGTA</name>
<protein>
    <submittedName>
        <fullName evidence="2">Uncharacterized protein</fullName>
    </submittedName>
</protein>
<dbReference type="EnsemblPlants" id="EMT22312">
    <property type="protein sequence ID" value="EMT22312"/>
    <property type="gene ID" value="F775_05457"/>
</dbReference>
<feature type="region of interest" description="Disordered" evidence="1">
    <location>
        <begin position="67"/>
        <end position="90"/>
    </location>
</feature>
<organism evidence="2">
    <name type="scientific">Aegilops tauschii</name>
    <name type="common">Tausch's goatgrass</name>
    <name type="synonym">Aegilops squarrosa</name>
    <dbReference type="NCBI Taxonomy" id="37682"/>
    <lineage>
        <taxon>Eukaryota</taxon>
        <taxon>Viridiplantae</taxon>
        <taxon>Streptophyta</taxon>
        <taxon>Embryophyta</taxon>
        <taxon>Tracheophyta</taxon>
        <taxon>Spermatophyta</taxon>
        <taxon>Magnoliopsida</taxon>
        <taxon>Liliopsida</taxon>
        <taxon>Poales</taxon>
        <taxon>Poaceae</taxon>
        <taxon>BOP clade</taxon>
        <taxon>Pooideae</taxon>
        <taxon>Triticodae</taxon>
        <taxon>Triticeae</taxon>
        <taxon>Triticinae</taxon>
        <taxon>Aegilops</taxon>
    </lineage>
</organism>
<feature type="compositionally biased region" description="Polar residues" evidence="1">
    <location>
        <begin position="77"/>
        <end position="90"/>
    </location>
</feature>
<reference evidence="2" key="1">
    <citation type="submission" date="2015-06" db="UniProtKB">
        <authorList>
            <consortium name="EnsemblPlants"/>
        </authorList>
    </citation>
    <scope>IDENTIFICATION</scope>
</reference>
<sequence length="153" mass="17243">MTNITDSEATGELDLEPLQLNIRNLQQQREEDKREFQDFCASTTRNFDCIQKNFDKKQENFRKHFARTIPETEDVQNSDSGQASTVTTAPRMSGRYGRLRRCAFALPSDGLGLGKLQQKICGAPPHECLRLDVPWISISDGGVLLETPAKKKS</sequence>
<evidence type="ECO:0000256" key="1">
    <source>
        <dbReference type="SAM" id="MobiDB-lite"/>
    </source>
</evidence>
<accession>M8C5N4</accession>
<dbReference type="AlphaFoldDB" id="M8C5N4"/>